<dbReference type="InterPro" id="IPR013024">
    <property type="entry name" value="GGCT-like"/>
</dbReference>
<dbReference type="Proteomes" id="UP000177141">
    <property type="component" value="Unassembled WGS sequence"/>
</dbReference>
<dbReference type="Pfam" id="PF06094">
    <property type="entry name" value="GGACT"/>
    <property type="match status" value="1"/>
</dbReference>
<dbReference type="InterPro" id="IPR036568">
    <property type="entry name" value="GGCT-like_sf"/>
</dbReference>
<organism evidence="2 3">
    <name type="scientific">Candidatus Roizmanbacteria bacterium RIFCSPLOWO2_01_FULL_38_12</name>
    <dbReference type="NCBI Taxonomy" id="1802061"/>
    <lineage>
        <taxon>Bacteria</taxon>
        <taxon>Candidatus Roizmaniibacteriota</taxon>
    </lineage>
</organism>
<evidence type="ECO:0000313" key="3">
    <source>
        <dbReference type="Proteomes" id="UP000177141"/>
    </source>
</evidence>
<name>A0A1F7J064_9BACT</name>
<comment type="caution">
    <text evidence="2">The sequence shown here is derived from an EMBL/GenBank/DDBJ whole genome shotgun (WGS) entry which is preliminary data.</text>
</comment>
<dbReference type="Gene3D" id="3.10.490.10">
    <property type="entry name" value="Gamma-glutamyl cyclotransferase-like"/>
    <property type="match status" value="1"/>
</dbReference>
<protein>
    <recommendedName>
        <fullName evidence="1">Gamma-glutamylcyclotransferase AIG2-like domain-containing protein</fullName>
    </recommendedName>
</protein>
<dbReference type="EMBL" id="MGAL01000007">
    <property type="protein sequence ID" value="OGK48998.1"/>
    <property type="molecule type" value="Genomic_DNA"/>
</dbReference>
<proteinExistence type="predicted"/>
<feature type="domain" description="Gamma-glutamylcyclotransferase AIG2-like" evidence="1">
    <location>
        <begin position="5"/>
        <end position="129"/>
    </location>
</feature>
<dbReference type="SUPFAM" id="SSF110857">
    <property type="entry name" value="Gamma-glutamyl cyclotransferase-like"/>
    <property type="match status" value="1"/>
</dbReference>
<dbReference type="CDD" id="cd06661">
    <property type="entry name" value="GGCT_like"/>
    <property type="match status" value="1"/>
</dbReference>
<accession>A0A1F7J064</accession>
<evidence type="ECO:0000313" key="2">
    <source>
        <dbReference type="EMBL" id="OGK48998.1"/>
    </source>
</evidence>
<dbReference type="AlphaFoldDB" id="A0A1F7J064"/>
<gene>
    <name evidence="2" type="ORF">A3A93_00615</name>
</gene>
<evidence type="ECO:0000259" key="1">
    <source>
        <dbReference type="Pfam" id="PF06094"/>
    </source>
</evidence>
<sequence>MKRLVFTFGTLYEPSIISSLLGKVPRHFLASVKGYSIFKGTEKDAPEVIRKELSENRDMKNFSFLFAKKSVQPNDAITGKAYEITTSQELILDNYERYPTWYRKEGVEIEDEKGRKHQGFMYAIDKGGEKVERFERVNGDMNFYIESGEKIRKKILEEFPNIHL</sequence>
<reference evidence="2 3" key="1">
    <citation type="journal article" date="2016" name="Nat. Commun.">
        <title>Thousands of microbial genomes shed light on interconnected biogeochemical processes in an aquifer system.</title>
        <authorList>
            <person name="Anantharaman K."/>
            <person name="Brown C.T."/>
            <person name="Hug L.A."/>
            <person name="Sharon I."/>
            <person name="Castelle C.J."/>
            <person name="Probst A.J."/>
            <person name="Thomas B.C."/>
            <person name="Singh A."/>
            <person name="Wilkins M.J."/>
            <person name="Karaoz U."/>
            <person name="Brodie E.L."/>
            <person name="Williams K.H."/>
            <person name="Hubbard S.S."/>
            <person name="Banfield J.F."/>
        </authorList>
    </citation>
    <scope>NUCLEOTIDE SEQUENCE [LARGE SCALE GENOMIC DNA]</scope>
</reference>
<dbReference type="STRING" id="1802061.A3A93_00615"/>
<dbReference type="InterPro" id="IPR009288">
    <property type="entry name" value="AIG2-like_dom"/>
</dbReference>